<reference evidence="2" key="1">
    <citation type="submission" date="2023-02" db="EMBL/GenBank/DDBJ databases">
        <title>Colletotrichum kahawae CIFC_Que2 genome sequencing and assembly.</title>
        <authorList>
            <person name="Baroncelli R."/>
        </authorList>
    </citation>
    <scope>NUCLEOTIDE SEQUENCE</scope>
    <source>
        <strain evidence="2">CIFC_Que2</strain>
    </source>
</reference>
<keyword evidence="3" id="KW-1185">Reference proteome</keyword>
<dbReference type="Proteomes" id="UP001281614">
    <property type="component" value="Unassembled WGS sequence"/>
</dbReference>
<evidence type="ECO:0000313" key="3">
    <source>
        <dbReference type="Proteomes" id="UP001281614"/>
    </source>
</evidence>
<feature type="region of interest" description="Disordered" evidence="1">
    <location>
        <begin position="798"/>
        <end position="824"/>
    </location>
</feature>
<feature type="compositionally biased region" description="Basic and acidic residues" evidence="1">
    <location>
        <begin position="812"/>
        <end position="821"/>
    </location>
</feature>
<proteinExistence type="predicted"/>
<name>A0AAD9YG44_COLKA</name>
<protein>
    <submittedName>
        <fullName evidence="2">Modin</fullName>
    </submittedName>
</protein>
<organism evidence="2 3">
    <name type="scientific">Colletotrichum kahawae</name>
    <name type="common">Coffee berry disease fungus</name>
    <dbReference type="NCBI Taxonomy" id="34407"/>
    <lineage>
        <taxon>Eukaryota</taxon>
        <taxon>Fungi</taxon>
        <taxon>Dikarya</taxon>
        <taxon>Ascomycota</taxon>
        <taxon>Pezizomycotina</taxon>
        <taxon>Sordariomycetes</taxon>
        <taxon>Hypocreomycetidae</taxon>
        <taxon>Glomerellales</taxon>
        <taxon>Glomerellaceae</taxon>
        <taxon>Colletotrichum</taxon>
        <taxon>Colletotrichum gloeosporioides species complex</taxon>
    </lineage>
</organism>
<dbReference type="AlphaFoldDB" id="A0AAD9YG44"/>
<evidence type="ECO:0000313" key="2">
    <source>
        <dbReference type="EMBL" id="KAK2765736.1"/>
    </source>
</evidence>
<dbReference type="EMBL" id="VYYT01000129">
    <property type="protein sequence ID" value="KAK2765736.1"/>
    <property type="molecule type" value="Genomic_DNA"/>
</dbReference>
<comment type="caution">
    <text evidence="2">The sequence shown here is derived from an EMBL/GenBank/DDBJ whole genome shotgun (WGS) entry which is preliminary data.</text>
</comment>
<sequence>MADPLSIASSIVGIPAAAGKVIEILGPYISAAKDTPKIAVSVHTEVVNSRIILSALHSLLDNLGAASRSRTLLVSIDDLIAVFTNGVFIFSELEGSISPMGLGGTDRIRARMQWARKESDLSGILTRLQAFKNTTLLLLNILQCDSDRRAARTQDELATKIVNLLQNDDLSRRLESLEDTFDALSSIESRGPNKAQSRAMSLAKGCSDGHSLCSMNTKKPEYVNGASYESSNSPEPPFTMPKFEFQAALDESMPYRRAREDTVDNSVKDSVAASNSWSIFSGISLSDVSILSHIAIPVYPADILNAHHYEFMESKTAKVYTTRRPSEATIGKWAKSVRRVARPRQLRFDLLFEVPVIFLCRPENHKGPLANTPIIFIDGSPDSLEVTMSDLPSVANPPHREREVLRVKKGAARTADMRIASYITLLSALQKLEKDCRVWERKELKKWLSSSTAADEEAKEPSKPSLMVALQRKVVSWSALPSNFKQPKATTTWCHVIELAAWLGMYWSAFDRSRDKYQAEGNGYTLSGVNVTNIGTVFTFQVHGRNRFEENRVIPDDGIKELCFGFVPTIYHPKSDAGLIQYPSEIVRDFPIPNMSSATDVVRLLVTLGCNAATIRLFEEDKIVSHLYPGTLTRRIVARLAEKITVVFEMIGMLARNFHVKNSSFRRLPNPTQYRWDARSFSFDLMLKAFSLQTDALGWWNRSRGMQTSLGTLVIKHSRDLRRLILPAPDSEQTSSLEVIDRLHSTIESLDEILMVEEQEPNIRKKKTTAELRSARQKHVPLVLRFHIQEVVSGLNEYKSAETQPDSDEDRPDNNKTKKSTDTPSWDDVLKAPLELRQHLLMKVYFLVVLPNVRKAIGNLDSMYPGLGLDSCFVSEVWCALLFRSICWLMLHDFHPKDVQIPKSDLYGSRLPVYIA</sequence>
<accession>A0AAD9YG44</accession>
<evidence type="ECO:0000256" key="1">
    <source>
        <dbReference type="SAM" id="MobiDB-lite"/>
    </source>
</evidence>
<gene>
    <name evidence="2" type="ORF">CKAH01_15602</name>
</gene>